<protein>
    <submittedName>
        <fullName evidence="2">C-terminal processing protease CtpA/Prc, contains a PDZ domain</fullName>
    </submittedName>
</protein>
<dbReference type="GO" id="GO:0004175">
    <property type="term" value="F:endopeptidase activity"/>
    <property type="evidence" value="ECO:0007669"/>
    <property type="project" value="TreeGrafter"/>
</dbReference>
<gene>
    <name evidence="2" type="ORF">SAMN05660226_03351</name>
</gene>
<dbReference type="InterPro" id="IPR001478">
    <property type="entry name" value="PDZ"/>
</dbReference>
<dbReference type="Pfam" id="PF03572">
    <property type="entry name" value="Peptidase_S41"/>
    <property type="match status" value="1"/>
</dbReference>
<keyword evidence="2" id="KW-0645">Protease</keyword>
<name>A0A1T5EJJ8_9SPHI</name>
<dbReference type="Gene3D" id="2.30.42.10">
    <property type="match status" value="1"/>
</dbReference>
<dbReference type="STRING" id="623280.SAMN05660226_03351"/>
<dbReference type="SUPFAM" id="SSF50156">
    <property type="entry name" value="PDZ domain-like"/>
    <property type="match status" value="1"/>
</dbReference>
<dbReference type="RefSeq" id="WP_079718002.1">
    <property type="nucleotide sequence ID" value="NZ_FUYS01000010.1"/>
</dbReference>
<dbReference type="PANTHER" id="PTHR32060">
    <property type="entry name" value="TAIL-SPECIFIC PROTEASE"/>
    <property type="match status" value="1"/>
</dbReference>
<feature type="domain" description="PDZ" evidence="1">
    <location>
        <begin position="102"/>
        <end position="155"/>
    </location>
</feature>
<dbReference type="GO" id="GO:0030288">
    <property type="term" value="C:outer membrane-bounded periplasmic space"/>
    <property type="evidence" value="ECO:0007669"/>
    <property type="project" value="TreeGrafter"/>
</dbReference>
<proteinExistence type="predicted"/>
<dbReference type="GO" id="GO:0006508">
    <property type="term" value="P:proteolysis"/>
    <property type="evidence" value="ECO:0007669"/>
    <property type="project" value="UniProtKB-KW"/>
</dbReference>
<reference evidence="2 3" key="1">
    <citation type="submission" date="2017-02" db="EMBL/GenBank/DDBJ databases">
        <authorList>
            <person name="Peterson S.W."/>
        </authorList>
    </citation>
    <scope>NUCLEOTIDE SEQUENCE [LARGE SCALE GENOMIC DNA]</scope>
    <source>
        <strain evidence="2 3">DSM 22899</strain>
    </source>
</reference>
<sequence>MLFNRTRRSVIGFLPVVLVVSMLLMASCAKNEPRPGGEVTNTEVNKWIVDSMRYYYYWNTSIPQDRNLNFNSSPQAFFESLLNRPADRFSWIQNAEDLRNELSGIIKTSGLGFGFFRIGERGAGAAIRYVLKGSPADLAGIKRGDIFTRVNGIELTVDSEGYVENYQPLQGNEPFTLTRGIINGNVISEGEEISITPVENFQEKAIHMDSILTTANGTKVAYLFYNRFLSNQAQELIDAFNRFKAGGVSELIIDERYNGGGDVGVASLLSALTHKGFNINSDFIRYEFNNNFRDAVLTYADLFGAENGNVVSANNLGLSRVFILATGSSASASELVINNLRPFLGAANVVHIGGTTRGKDDASITIVNSSPRFKGENDWGIQPIVLKYKNRNGEGNFVNGLTPTYEVVETVPFAPMGSAEDPLIGSALGIIDPSMRSTLSRQMSVQRQRLAAGFGELSRMNEKVSNIVPLDVTHSLDGVPLKIR</sequence>
<dbReference type="PANTHER" id="PTHR32060:SF30">
    <property type="entry name" value="CARBOXY-TERMINAL PROCESSING PROTEASE CTPA"/>
    <property type="match status" value="1"/>
</dbReference>
<dbReference type="GO" id="GO:0008236">
    <property type="term" value="F:serine-type peptidase activity"/>
    <property type="evidence" value="ECO:0007669"/>
    <property type="project" value="InterPro"/>
</dbReference>
<dbReference type="Pfam" id="PF17820">
    <property type="entry name" value="PDZ_6"/>
    <property type="match status" value="1"/>
</dbReference>
<evidence type="ECO:0000313" key="2">
    <source>
        <dbReference type="EMBL" id="SKB84203.1"/>
    </source>
</evidence>
<evidence type="ECO:0000259" key="1">
    <source>
        <dbReference type="PROSITE" id="PS50106"/>
    </source>
</evidence>
<dbReference type="AlphaFoldDB" id="A0A1T5EJJ8"/>
<accession>A0A1T5EJJ8</accession>
<dbReference type="InterPro" id="IPR036034">
    <property type="entry name" value="PDZ_sf"/>
</dbReference>
<keyword evidence="2" id="KW-0378">Hydrolase</keyword>
<dbReference type="CDD" id="cd07561">
    <property type="entry name" value="Peptidase_S41_CPP_like"/>
    <property type="match status" value="1"/>
</dbReference>
<dbReference type="PROSITE" id="PS50106">
    <property type="entry name" value="PDZ"/>
    <property type="match status" value="1"/>
</dbReference>
<dbReference type="Proteomes" id="UP000190541">
    <property type="component" value="Unassembled WGS sequence"/>
</dbReference>
<dbReference type="Gene3D" id="3.30.750.170">
    <property type="match status" value="1"/>
</dbReference>
<dbReference type="InterPro" id="IPR029045">
    <property type="entry name" value="ClpP/crotonase-like_dom_sf"/>
</dbReference>
<dbReference type="InterPro" id="IPR041489">
    <property type="entry name" value="PDZ_6"/>
</dbReference>
<dbReference type="GO" id="GO:0007165">
    <property type="term" value="P:signal transduction"/>
    <property type="evidence" value="ECO:0007669"/>
    <property type="project" value="TreeGrafter"/>
</dbReference>
<dbReference type="OrthoDB" id="7168509at2"/>
<dbReference type="SUPFAM" id="SSF52096">
    <property type="entry name" value="ClpP/crotonase"/>
    <property type="match status" value="1"/>
</dbReference>
<evidence type="ECO:0000313" key="3">
    <source>
        <dbReference type="Proteomes" id="UP000190541"/>
    </source>
</evidence>
<dbReference type="PROSITE" id="PS51257">
    <property type="entry name" value="PROKAR_LIPOPROTEIN"/>
    <property type="match status" value="1"/>
</dbReference>
<dbReference type="InterPro" id="IPR041613">
    <property type="entry name" value="Pept_S41_N"/>
</dbReference>
<dbReference type="Gene3D" id="3.90.226.10">
    <property type="entry name" value="2-enoyl-CoA Hydratase, Chain A, domain 1"/>
    <property type="match status" value="1"/>
</dbReference>
<dbReference type="Pfam" id="PF18294">
    <property type="entry name" value="Pept_S41_N"/>
    <property type="match status" value="1"/>
</dbReference>
<dbReference type="InterPro" id="IPR005151">
    <property type="entry name" value="Tail-specific_protease"/>
</dbReference>
<organism evidence="2 3">
    <name type="scientific">Parapedobacter luteus</name>
    <dbReference type="NCBI Taxonomy" id="623280"/>
    <lineage>
        <taxon>Bacteria</taxon>
        <taxon>Pseudomonadati</taxon>
        <taxon>Bacteroidota</taxon>
        <taxon>Sphingobacteriia</taxon>
        <taxon>Sphingobacteriales</taxon>
        <taxon>Sphingobacteriaceae</taxon>
        <taxon>Parapedobacter</taxon>
    </lineage>
</organism>
<dbReference type="EMBL" id="FUYS01000010">
    <property type="protein sequence ID" value="SKB84203.1"/>
    <property type="molecule type" value="Genomic_DNA"/>
</dbReference>
<keyword evidence="3" id="KW-1185">Reference proteome</keyword>